<dbReference type="InParanoid" id="B8MJU8"/>
<dbReference type="OMA" id="SRPGMYI"/>
<feature type="transmembrane region" description="Helical" evidence="7">
    <location>
        <begin position="192"/>
        <end position="213"/>
    </location>
</feature>
<evidence type="ECO:0000256" key="7">
    <source>
        <dbReference type="SAM" id="Phobius"/>
    </source>
</evidence>
<dbReference type="GeneID" id="8103333"/>
<evidence type="ECO:0000256" key="1">
    <source>
        <dbReference type="ARBA" id="ARBA00004141"/>
    </source>
</evidence>
<feature type="transmembrane region" description="Helical" evidence="7">
    <location>
        <begin position="448"/>
        <end position="471"/>
    </location>
</feature>
<proteinExistence type="predicted"/>
<dbReference type="PANTHER" id="PTHR43791">
    <property type="entry name" value="PERMEASE-RELATED"/>
    <property type="match status" value="1"/>
</dbReference>
<dbReference type="RefSeq" id="XP_002484718.1">
    <property type="nucleotide sequence ID" value="XM_002484673.1"/>
</dbReference>
<sequence>MEPKLDKVYSPGQEDDNISSAEGKLEALSDLGIRRRLMPESLQDLPSDELEALNKNLVRKLDFFILPVIGILYILNYIDRQNLSAAKLQGITEDLNMTTQQFATAVSILFVGYLPFQIPSNLIITKISRPGLYICFAVSIWGAISAATAAVKTYGQLLAVRAILGIAEAVFFPGAIYYLSAWYTKGELGKRIAGLYIAQQVGNAFGGLFAAGIMQLDGTHGIRGWQWLFIIEGSATVGIGVICACIMPEFPHNSRMLSPIQRDLAVWRIESEAGTAEAGEWKNTFSIVFQALSDPKLLLMIFCNMLSQAQGSIANYFPTLIHSLNYSSTVSLLLTAPPYILAGIVYYGIMFWSDRRNTCYNLIVSCISIAIAMYIIPMATTNVGARYFSMMILPFASVGPQLLLYKTINVHLARPISKRAVASALVNAIGGTSNIWASYLYYRAPHFYAAFGTLMGCAFLFAATITFYRWLVLRENRRLDSGDQDQIAKVMKGGVTEEMVQLNWRYEIAGSSILGVSYTELSMDCEITMKIRDEALRKEIHKMQPADIVKRAERARAQAAKGTLSLPLAGHENGEMETSGEGVTRPKLSQIGLKILSGRSWSTLSTLDLTTYTTSPIPALRIFFRDLRYLTAARDVMKQLYEPPGNVKTTVDECVAACSDRSANNAQDRQKTRHGLWEL</sequence>
<name>B8MJU8_TALSN</name>
<feature type="transmembrane region" description="Helical" evidence="7">
    <location>
        <begin position="130"/>
        <end position="151"/>
    </location>
</feature>
<keyword evidence="10" id="KW-1185">Reference proteome</keyword>
<feature type="transmembrane region" description="Helical" evidence="7">
    <location>
        <begin position="420"/>
        <end position="442"/>
    </location>
</feature>
<feature type="transmembrane region" description="Helical" evidence="7">
    <location>
        <begin position="297"/>
        <end position="317"/>
    </location>
</feature>
<dbReference type="InterPro" id="IPR011701">
    <property type="entry name" value="MFS"/>
</dbReference>
<dbReference type="PANTHER" id="PTHR43791:SF23">
    <property type="entry name" value="MAJOR FACILITATOR SUPERFAMILY (MFS) PROFILE DOMAIN-CONTAINING PROTEIN"/>
    <property type="match status" value="1"/>
</dbReference>
<keyword evidence="4 7" id="KW-1133">Transmembrane helix</keyword>
<evidence type="ECO:0000256" key="4">
    <source>
        <dbReference type="ARBA" id="ARBA00022989"/>
    </source>
</evidence>
<gene>
    <name evidence="9" type="ORF">TSTA_042400</name>
</gene>
<dbReference type="EMBL" id="EQ962657">
    <property type="protein sequence ID" value="EED14765.1"/>
    <property type="molecule type" value="Genomic_DNA"/>
</dbReference>
<dbReference type="Pfam" id="PF07690">
    <property type="entry name" value="MFS_1"/>
    <property type="match status" value="1"/>
</dbReference>
<keyword evidence="2" id="KW-0813">Transport</keyword>
<dbReference type="VEuPathDB" id="FungiDB:TSTA_042400"/>
<dbReference type="eggNOG" id="KOG2533">
    <property type="taxonomic scope" value="Eukaryota"/>
</dbReference>
<evidence type="ECO:0000313" key="10">
    <source>
        <dbReference type="Proteomes" id="UP000001745"/>
    </source>
</evidence>
<feature type="transmembrane region" description="Helical" evidence="7">
    <location>
        <begin position="61"/>
        <end position="78"/>
    </location>
</feature>
<dbReference type="HOGENOM" id="CLU_001265_0_6_1"/>
<feature type="transmembrane region" description="Helical" evidence="7">
    <location>
        <begin position="359"/>
        <end position="376"/>
    </location>
</feature>
<evidence type="ECO:0000256" key="3">
    <source>
        <dbReference type="ARBA" id="ARBA00022692"/>
    </source>
</evidence>
<reference evidence="10" key="1">
    <citation type="journal article" date="2015" name="Genome Announc.">
        <title>Genome sequence of the AIDS-associated pathogen Penicillium marneffei (ATCC18224) and its near taxonomic relative Talaromyces stipitatus (ATCC10500).</title>
        <authorList>
            <person name="Nierman W.C."/>
            <person name="Fedorova-Abrams N.D."/>
            <person name="Andrianopoulos A."/>
        </authorList>
    </citation>
    <scope>NUCLEOTIDE SEQUENCE [LARGE SCALE GENOMIC DNA]</scope>
    <source>
        <strain evidence="10">ATCC 10500 / CBS 375.48 / QM 6759 / NRRL 1006</strain>
    </source>
</reference>
<dbReference type="InterPro" id="IPR020846">
    <property type="entry name" value="MFS_dom"/>
</dbReference>
<dbReference type="AlphaFoldDB" id="B8MJU8"/>
<evidence type="ECO:0000256" key="6">
    <source>
        <dbReference type="SAM" id="MobiDB-lite"/>
    </source>
</evidence>
<dbReference type="InterPro" id="IPR036259">
    <property type="entry name" value="MFS_trans_sf"/>
</dbReference>
<feature type="transmembrane region" description="Helical" evidence="7">
    <location>
        <begin position="388"/>
        <end position="408"/>
    </location>
</feature>
<evidence type="ECO:0000256" key="5">
    <source>
        <dbReference type="ARBA" id="ARBA00023136"/>
    </source>
</evidence>
<evidence type="ECO:0000259" key="8">
    <source>
        <dbReference type="PROSITE" id="PS50850"/>
    </source>
</evidence>
<feature type="transmembrane region" description="Helical" evidence="7">
    <location>
        <begin position="98"/>
        <end position="118"/>
    </location>
</feature>
<evidence type="ECO:0000256" key="2">
    <source>
        <dbReference type="ARBA" id="ARBA00022448"/>
    </source>
</evidence>
<comment type="subcellular location">
    <subcellularLocation>
        <location evidence="1">Membrane</location>
        <topology evidence="1">Multi-pass membrane protein</topology>
    </subcellularLocation>
</comment>
<dbReference type="Proteomes" id="UP000001745">
    <property type="component" value="Unassembled WGS sequence"/>
</dbReference>
<evidence type="ECO:0000313" key="9">
    <source>
        <dbReference type="EMBL" id="EED14765.1"/>
    </source>
</evidence>
<feature type="transmembrane region" description="Helical" evidence="7">
    <location>
        <begin position="225"/>
        <end position="247"/>
    </location>
</feature>
<keyword evidence="5 7" id="KW-0472">Membrane</keyword>
<protein>
    <submittedName>
        <fullName evidence="9">Allantoate permease, putative</fullName>
    </submittedName>
</protein>
<feature type="domain" description="Major facilitator superfamily (MFS) profile" evidence="8">
    <location>
        <begin position="65"/>
        <end position="476"/>
    </location>
</feature>
<organism evidence="9 10">
    <name type="scientific">Talaromyces stipitatus (strain ATCC 10500 / CBS 375.48 / QM 6759 / NRRL 1006)</name>
    <name type="common">Penicillium stipitatum</name>
    <dbReference type="NCBI Taxonomy" id="441959"/>
    <lineage>
        <taxon>Eukaryota</taxon>
        <taxon>Fungi</taxon>
        <taxon>Dikarya</taxon>
        <taxon>Ascomycota</taxon>
        <taxon>Pezizomycotina</taxon>
        <taxon>Eurotiomycetes</taxon>
        <taxon>Eurotiomycetidae</taxon>
        <taxon>Eurotiales</taxon>
        <taxon>Trichocomaceae</taxon>
        <taxon>Talaromyces</taxon>
        <taxon>Talaromyces sect. Talaromyces</taxon>
    </lineage>
</organism>
<feature type="transmembrane region" description="Helical" evidence="7">
    <location>
        <begin position="157"/>
        <end position="180"/>
    </location>
</feature>
<dbReference type="FunFam" id="1.20.1250.20:FF:000057">
    <property type="entry name" value="MFS general substrate transporter"/>
    <property type="match status" value="1"/>
</dbReference>
<dbReference type="OrthoDB" id="2250022at2759"/>
<feature type="transmembrane region" description="Helical" evidence="7">
    <location>
        <begin position="329"/>
        <end position="352"/>
    </location>
</feature>
<dbReference type="GO" id="GO:0022857">
    <property type="term" value="F:transmembrane transporter activity"/>
    <property type="evidence" value="ECO:0007669"/>
    <property type="project" value="InterPro"/>
</dbReference>
<dbReference type="SUPFAM" id="SSF103473">
    <property type="entry name" value="MFS general substrate transporter"/>
    <property type="match status" value="1"/>
</dbReference>
<dbReference type="GO" id="GO:0016020">
    <property type="term" value="C:membrane"/>
    <property type="evidence" value="ECO:0007669"/>
    <property type="project" value="UniProtKB-SubCell"/>
</dbReference>
<keyword evidence="3 7" id="KW-0812">Transmembrane</keyword>
<dbReference type="PROSITE" id="PS50850">
    <property type="entry name" value="MFS"/>
    <property type="match status" value="1"/>
</dbReference>
<feature type="region of interest" description="Disordered" evidence="6">
    <location>
        <begin position="1"/>
        <end position="23"/>
    </location>
</feature>
<dbReference type="Gene3D" id="1.20.1250.20">
    <property type="entry name" value="MFS general substrate transporter like domains"/>
    <property type="match status" value="1"/>
</dbReference>
<dbReference type="PhylomeDB" id="B8MJU8"/>
<accession>B8MJU8</accession>